<proteinExistence type="predicted"/>
<dbReference type="EMBL" id="CP017637">
    <property type="protein sequence ID" value="APG09641.1"/>
    <property type="molecule type" value="Genomic_DNA"/>
</dbReference>
<dbReference type="AlphaFoldDB" id="A0A0A3Y2V4"/>
<name>A0A0A3Y2V4_BRAJP</name>
<evidence type="ECO:0000313" key="3">
    <source>
        <dbReference type="EMBL" id="KGT79721.1"/>
    </source>
</evidence>
<keyword evidence="1" id="KW-1133">Transmembrane helix</keyword>
<dbReference type="Proteomes" id="UP000030377">
    <property type="component" value="Unassembled WGS sequence"/>
</dbReference>
<gene>
    <name evidence="2" type="ORF">BKD09_14975</name>
    <name evidence="3" type="ORF">MA20_11120</name>
</gene>
<evidence type="ECO:0000313" key="2">
    <source>
        <dbReference type="EMBL" id="APG09641.1"/>
    </source>
</evidence>
<organism evidence="3 4">
    <name type="scientific">Bradyrhizobium japonicum</name>
    <dbReference type="NCBI Taxonomy" id="375"/>
    <lineage>
        <taxon>Bacteria</taxon>
        <taxon>Pseudomonadati</taxon>
        <taxon>Pseudomonadota</taxon>
        <taxon>Alphaproteobacteria</taxon>
        <taxon>Hyphomicrobiales</taxon>
        <taxon>Nitrobacteraceae</taxon>
        <taxon>Bradyrhizobium</taxon>
    </lineage>
</organism>
<sequence length="161" mass="17597">MMSAATEKRSDKGSSGSARERAGKLFGDIANRTSQAAGRALTFMIAAAVVIIWAITGPIFHYSDTWQLVINTGTTIVTFLMVFLIQNSQNRDSAAIQVKLDELVRVSAVHNSFVGIEHLTDDELDEIRSKCEVRAKAEKAGEQTVESARKKARRAADLVTE</sequence>
<accession>A0A0A3Y2V4</accession>
<dbReference type="InterPro" id="IPR007251">
    <property type="entry name" value="Iron_permease_Fet4"/>
</dbReference>
<dbReference type="Proteomes" id="UP000181962">
    <property type="component" value="Chromosome"/>
</dbReference>
<reference evidence="2 5" key="2">
    <citation type="submission" date="2016-11" db="EMBL/GenBank/DDBJ databases">
        <title>Complete Genome Sequence of Bradyrhizobium sp. strain J5, an isolated from soybean nodule in Hokkaido.</title>
        <authorList>
            <person name="Kanehara K."/>
        </authorList>
    </citation>
    <scope>NUCLEOTIDE SEQUENCE [LARGE SCALE GENOMIC DNA]</scope>
    <source>
        <strain evidence="2 5">J5</strain>
    </source>
</reference>
<keyword evidence="1" id="KW-0472">Membrane</keyword>
<reference evidence="3 4" key="1">
    <citation type="submission" date="2014-09" db="EMBL/GenBank/DDBJ databases">
        <title>Draft genome of Bradyrhizobium japonicum Is-34.</title>
        <authorList>
            <person name="Tsurumaru H."/>
            <person name="Yamakawa T."/>
            <person name="Hashimoto S."/>
            <person name="Okizaki K."/>
            <person name="Kanesaki Y."/>
            <person name="Yoshikawa H."/>
            <person name="Yajima S."/>
        </authorList>
    </citation>
    <scope>NUCLEOTIDE SEQUENCE [LARGE SCALE GENOMIC DNA]</scope>
    <source>
        <strain evidence="3 4">Is-34</strain>
    </source>
</reference>
<feature type="transmembrane region" description="Helical" evidence="1">
    <location>
        <begin position="66"/>
        <end position="85"/>
    </location>
</feature>
<dbReference type="Pfam" id="PF04120">
    <property type="entry name" value="Iron_permease"/>
    <property type="match status" value="1"/>
</dbReference>
<keyword evidence="1" id="KW-0812">Transmembrane</keyword>
<protein>
    <submittedName>
        <fullName evidence="3">Membrane protein</fullName>
    </submittedName>
</protein>
<dbReference type="GO" id="GO:0055085">
    <property type="term" value="P:transmembrane transport"/>
    <property type="evidence" value="ECO:0007669"/>
    <property type="project" value="InterPro"/>
</dbReference>
<dbReference type="EMBL" id="JRPN01000009">
    <property type="protein sequence ID" value="KGT79721.1"/>
    <property type="molecule type" value="Genomic_DNA"/>
</dbReference>
<evidence type="ECO:0000313" key="5">
    <source>
        <dbReference type="Proteomes" id="UP000181962"/>
    </source>
</evidence>
<feature type="transmembrane region" description="Helical" evidence="1">
    <location>
        <begin position="40"/>
        <end position="60"/>
    </location>
</feature>
<evidence type="ECO:0000256" key="1">
    <source>
        <dbReference type="SAM" id="Phobius"/>
    </source>
</evidence>
<dbReference type="STRING" id="375.BKD09_RS14975"/>
<evidence type="ECO:0000313" key="4">
    <source>
        <dbReference type="Proteomes" id="UP000030377"/>
    </source>
</evidence>